<dbReference type="InterPro" id="IPR057231">
    <property type="entry name" value="DUF7909"/>
</dbReference>
<reference evidence="2" key="1">
    <citation type="submission" date="2023-01" db="EMBL/GenBank/DDBJ databases">
        <title>Colletotrichum chrysophilum M932 genome sequence.</title>
        <authorList>
            <person name="Baroncelli R."/>
        </authorList>
    </citation>
    <scope>NUCLEOTIDE SEQUENCE</scope>
    <source>
        <strain evidence="2">M932</strain>
    </source>
</reference>
<name>A0AAD9ELS2_9PEZI</name>
<organism evidence="2 3">
    <name type="scientific">Colletotrichum chrysophilum</name>
    <dbReference type="NCBI Taxonomy" id="1836956"/>
    <lineage>
        <taxon>Eukaryota</taxon>
        <taxon>Fungi</taxon>
        <taxon>Dikarya</taxon>
        <taxon>Ascomycota</taxon>
        <taxon>Pezizomycotina</taxon>
        <taxon>Sordariomycetes</taxon>
        <taxon>Hypocreomycetidae</taxon>
        <taxon>Glomerellales</taxon>
        <taxon>Glomerellaceae</taxon>
        <taxon>Colletotrichum</taxon>
        <taxon>Colletotrichum gloeosporioides species complex</taxon>
    </lineage>
</organism>
<comment type="caution">
    <text evidence="2">The sequence shown here is derived from an EMBL/GenBank/DDBJ whole genome shotgun (WGS) entry which is preliminary data.</text>
</comment>
<proteinExistence type="predicted"/>
<gene>
    <name evidence="2" type="ORF">CCHR01_05206</name>
</gene>
<dbReference type="Proteomes" id="UP001243330">
    <property type="component" value="Unassembled WGS sequence"/>
</dbReference>
<evidence type="ECO:0000313" key="3">
    <source>
        <dbReference type="Proteomes" id="UP001243330"/>
    </source>
</evidence>
<feature type="domain" description="DUF7909" evidence="1">
    <location>
        <begin position="63"/>
        <end position="226"/>
    </location>
</feature>
<accession>A0AAD9ELS2</accession>
<sequence>MSWRAELWHDSSMFCISTLKTPVVSTLSDACILSFESAPASYKMVSSLMLKLLAAAVSVSACTLPTDPVSNNITTGFGIQVQNPAAPIVHNRYMNLWSAGGGDQHLYLSPAGDAAFNLTLDNGVISRGIIHAVINGEYTADDNTTKLFMTERGDPKAYFQPVYGCNPDTDAVQLELDFISRAALPGGFICVRSASGDRHEFRYSPPGNTAVREDRPCYEVTLAVVQAPAA</sequence>
<dbReference type="Pfam" id="PF25486">
    <property type="entry name" value="DUF7909"/>
    <property type="match status" value="1"/>
</dbReference>
<dbReference type="EMBL" id="JAQOWY010000081">
    <property type="protein sequence ID" value="KAK1852137.1"/>
    <property type="molecule type" value="Genomic_DNA"/>
</dbReference>
<dbReference type="AlphaFoldDB" id="A0AAD9ELS2"/>
<keyword evidence="3" id="KW-1185">Reference proteome</keyword>
<evidence type="ECO:0000313" key="2">
    <source>
        <dbReference type="EMBL" id="KAK1852137.1"/>
    </source>
</evidence>
<protein>
    <recommendedName>
        <fullName evidence="1">DUF7909 domain-containing protein</fullName>
    </recommendedName>
</protein>
<evidence type="ECO:0000259" key="1">
    <source>
        <dbReference type="Pfam" id="PF25486"/>
    </source>
</evidence>